<dbReference type="PANTHER" id="PTHR24148:SF64">
    <property type="entry name" value="HETEROKARYON INCOMPATIBILITY DOMAIN-CONTAINING PROTEIN"/>
    <property type="match status" value="1"/>
</dbReference>
<evidence type="ECO:0008006" key="3">
    <source>
        <dbReference type="Google" id="ProtNLM"/>
    </source>
</evidence>
<gene>
    <name evidence="1" type="ORF">M421DRAFT_246504</name>
</gene>
<dbReference type="Proteomes" id="UP000800082">
    <property type="component" value="Unassembled WGS sequence"/>
</dbReference>
<dbReference type="InterPro" id="IPR052895">
    <property type="entry name" value="HetReg/Transcr_Mod"/>
</dbReference>
<evidence type="ECO:0000313" key="2">
    <source>
        <dbReference type="Proteomes" id="UP000800082"/>
    </source>
</evidence>
<dbReference type="OrthoDB" id="2157530at2759"/>
<proteinExistence type="predicted"/>
<dbReference type="RefSeq" id="XP_033452921.1">
    <property type="nucleotide sequence ID" value="XM_033588559.1"/>
</dbReference>
<name>A0A6A5RYH9_9PLEO</name>
<organism evidence="1 2">
    <name type="scientific">Didymella exigua CBS 183.55</name>
    <dbReference type="NCBI Taxonomy" id="1150837"/>
    <lineage>
        <taxon>Eukaryota</taxon>
        <taxon>Fungi</taxon>
        <taxon>Dikarya</taxon>
        <taxon>Ascomycota</taxon>
        <taxon>Pezizomycotina</taxon>
        <taxon>Dothideomycetes</taxon>
        <taxon>Pleosporomycetidae</taxon>
        <taxon>Pleosporales</taxon>
        <taxon>Pleosporineae</taxon>
        <taxon>Didymellaceae</taxon>
        <taxon>Didymella</taxon>
    </lineage>
</organism>
<keyword evidence="2" id="KW-1185">Reference proteome</keyword>
<evidence type="ECO:0000313" key="1">
    <source>
        <dbReference type="EMBL" id="KAF1932673.1"/>
    </source>
</evidence>
<protein>
    <recommendedName>
        <fullName evidence="3">Heterokaryon incompatibility domain-containing protein</fullName>
    </recommendedName>
</protein>
<dbReference type="GeneID" id="54346206"/>
<reference evidence="1" key="1">
    <citation type="journal article" date="2020" name="Stud. Mycol.">
        <title>101 Dothideomycetes genomes: a test case for predicting lifestyles and emergence of pathogens.</title>
        <authorList>
            <person name="Haridas S."/>
            <person name="Albert R."/>
            <person name="Binder M."/>
            <person name="Bloem J."/>
            <person name="Labutti K."/>
            <person name="Salamov A."/>
            <person name="Andreopoulos B."/>
            <person name="Baker S."/>
            <person name="Barry K."/>
            <person name="Bills G."/>
            <person name="Bluhm B."/>
            <person name="Cannon C."/>
            <person name="Castanera R."/>
            <person name="Culley D."/>
            <person name="Daum C."/>
            <person name="Ezra D."/>
            <person name="Gonzalez J."/>
            <person name="Henrissat B."/>
            <person name="Kuo A."/>
            <person name="Liang C."/>
            <person name="Lipzen A."/>
            <person name="Lutzoni F."/>
            <person name="Magnuson J."/>
            <person name="Mondo S."/>
            <person name="Nolan M."/>
            <person name="Ohm R."/>
            <person name="Pangilinan J."/>
            <person name="Park H.-J."/>
            <person name="Ramirez L."/>
            <person name="Alfaro M."/>
            <person name="Sun H."/>
            <person name="Tritt A."/>
            <person name="Yoshinaga Y."/>
            <person name="Zwiers L.-H."/>
            <person name="Turgeon B."/>
            <person name="Goodwin S."/>
            <person name="Spatafora J."/>
            <person name="Crous P."/>
            <person name="Grigoriev I."/>
        </authorList>
    </citation>
    <scope>NUCLEOTIDE SEQUENCE</scope>
    <source>
        <strain evidence="1">CBS 183.55</strain>
    </source>
</reference>
<accession>A0A6A5RYH9</accession>
<sequence length="212" mass="24904">MAESTVVFLGDDWIGRDAVMVMLIAGARDGGFYCDPSLTPRVVSHSTNLSSTTLQASIITFFTSPWFYRLWTVQEYCLAKDVYFQYGNRTINHKIFQGWFDNYERRRHSCCRLFAGFELRVLVNDKWLVVWRVLRQLTVLQDYRRIIPSRSFIQTMQDFKSHQCVDPRDKIYGVLGMLEHRWSLSMDPDYSRTPKEVVAVQVVPIGLDRHLY</sequence>
<dbReference type="PANTHER" id="PTHR24148">
    <property type="entry name" value="ANKYRIN REPEAT DOMAIN-CONTAINING PROTEIN 39 HOMOLOG-RELATED"/>
    <property type="match status" value="1"/>
</dbReference>
<dbReference type="EMBL" id="ML978958">
    <property type="protein sequence ID" value="KAF1932673.1"/>
    <property type="molecule type" value="Genomic_DNA"/>
</dbReference>
<dbReference type="AlphaFoldDB" id="A0A6A5RYH9"/>